<sequence>MLVVRFLKGLIFPLKTAVNLAVRAVETLNRKELYGFDHAILSVELPPTKGMWMNLGYWKNTSSFPEACEALVDQVLIAAKLLNEDRTPITFDAETDSKSEGLLPHEIKLIDVGIGCGDQSLYLTRQCFRTTEVPTTSASGTREALSVRPLFDSYVGITIVQSQADFARDRLSQPGSTISPKRTYRKAPDVKIFAADAADPALWESKLKLAVSGHRSTKKPYTWLLALDTLYHFQPSRDKIFRYAYQDIQASVMAFDLLLSDQATLWERFVLRLMCLFAGIPYGNFVTKEGYQRILAQAGYDNNLIELRDISEYVFSGIADFLRKRDTELSRYGMSLGKFKGPAKAFRWWAESGVVRGVIVVAHRSEKASTR</sequence>
<dbReference type="EMBL" id="BLKC01000155">
    <property type="protein sequence ID" value="GFF57592.1"/>
    <property type="molecule type" value="Genomic_DNA"/>
</dbReference>
<name>A0A8H3SE71_9EURO</name>
<reference evidence="2 3" key="1">
    <citation type="submission" date="2020-01" db="EMBL/GenBank/DDBJ databases">
        <title>Draft genome sequence of Aspergillus udagawae IFM 46972.</title>
        <authorList>
            <person name="Takahashi H."/>
            <person name="Yaguchi T."/>
        </authorList>
    </citation>
    <scope>NUCLEOTIDE SEQUENCE [LARGE SCALE GENOMIC DNA]</scope>
    <source>
        <strain evidence="2 3">IFM 46972</strain>
    </source>
</reference>
<dbReference type="AlphaFoldDB" id="A0A8H3SE71"/>
<proteinExistence type="predicted"/>
<comment type="caution">
    <text evidence="2">The sequence shown here is derived from an EMBL/GenBank/DDBJ whole genome shotgun (WGS) entry which is preliminary data.</text>
</comment>
<feature type="signal peptide" evidence="1">
    <location>
        <begin position="1"/>
        <end position="17"/>
    </location>
</feature>
<dbReference type="InterPro" id="IPR029063">
    <property type="entry name" value="SAM-dependent_MTases_sf"/>
</dbReference>
<dbReference type="SUPFAM" id="SSF53335">
    <property type="entry name" value="S-adenosyl-L-methionine-dependent methyltransferases"/>
    <property type="match status" value="1"/>
</dbReference>
<dbReference type="Gene3D" id="3.40.50.150">
    <property type="entry name" value="Vaccinia Virus protein VP39"/>
    <property type="match status" value="1"/>
</dbReference>
<protein>
    <submittedName>
        <fullName evidence="2">Uncharacterized protein</fullName>
    </submittedName>
</protein>
<evidence type="ECO:0000256" key="1">
    <source>
        <dbReference type="SAM" id="SignalP"/>
    </source>
</evidence>
<keyword evidence="1" id="KW-0732">Signal</keyword>
<dbReference type="Proteomes" id="UP000465221">
    <property type="component" value="Unassembled WGS sequence"/>
</dbReference>
<accession>A0A8H3SE71</accession>
<feature type="chain" id="PRO_5034500343" evidence="1">
    <location>
        <begin position="18"/>
        <end position="371"/>
    </location>
</feature>
<evidence type="ECO:0000313" key="3">
    <source>
        <dbReference type="Proteomes" id="UP000465221"/>
    </source>
</evidence>
<evidence type="ECO:0000313" key="2">
    <source>
        <dbReference type="EMBL" id="GFF57592.1"/>
    </source>
</evidence>
<organism evidence="2 3">
    <name type="scientific">Aspergillus udagawae</name>
    <dbReference type="NCBI Taxonomy" id="91492"/>
    <lineage>
        <taxon>Eukaryota</taxon>
        <taxon>Fungi</taxon>
        <taxon>Dikarya</taxon>
        <taxon>Ascomycota</taxon>
        <taxon>Pezizomycotina</taxon>
        <taxon>Eurotiomycetes</taxon>
        <taxon>Eurotiomycetidae</taxon>
        <taxon>Eurotiales</taxon>
        <taxon>Aspergillaceae</taxon>
        <taxon>Aspergillus</taxon>
        <taxon>Aspergillus subgen. Fumigati</taxon>
    </lineage>
</organism>
<gene>
    <name evidence="2" type="ORF">IFM46972_10846</name>
</gene>